<protein>
    <submittedName>
        <fullName evidence="1">Uncharacterized protein</fullName>
    </submittedName>
</protein>
<reference evidence="1" key="1">
    <citation type="submission" date="2025-05" db="UniProtKB">
        <authorList>
            <consortium name="EnsemblMetazoa"/>
        </authorList>
    </citation>
    <scope>IDENTIFICATION</scope>
</reference>
<keyword evidence="2" id="KW-1185">Reference proteome</keyword>
<dbReference type="Proteomes" id="UP001652700">
    <property type="component" value="Unplaced"/>
</dbReference>
<evidence type="ECO:0000313" key="2">
    <source>
        <dbReference type="Proteomes" id="UP001652700"/>
    </source>
</evidence>
<organism evidence="1 2">
    <name type="scientific">Diabrotica virgifera virgifera</name>
    <name type="common">western corn rootworm</name>
    <dbReference type="NCBI Taxonomy" id="50390"/>
    <lineage>
        <taxon>Eukaryota</taxon>
        <taxon>Metazoa</taxon>
        <taxon>Ecdysozoa</taxon>
        <taxon>Arthropoda</taxon>
        <taxon>Hexapoda</taxon>
        <taxon>Insecta</taxon>
        <taxon>Pterygota</taxon>
        <taxon>Neoptera</taxon>
        <taxon>Endopterygota</taxon>
        <taxon>Coleoptera</taxon>
        <taxon>Polyphaga</taxon>
        <taxon>Cucujiformia</taxon>
        <taxon>Chrysomeloidea</taxon>
        <taxon>Chrysomelidae</taxon>
        <taxon>Galerucinae</taxon>
        <taxon>Diabroticina</taxon>
        <taxon>Diabroticites</taxon>
        <taxon>Diabrotica</taxon>
    </lineage>
</organism>
<evidence type="ECO:0000313" key="1">
    <source>
        <dbReference type="EnsemblMetazoa" id="XP_050498711.1"/>
    </source>
</evidence>
<dbReference type="RefSeq" id="XP_050498711.1">
    <property type="nucleotide sequence ID" value="XM_050642754.1"/>
</dbReference>
<accession>A0ABM5JL96</accession>
<proteinExistence type="predicted"/>
<name>A0ABM5JL96_DIAVI</name>
<sequence length="237" mass="27235">MDAENRRESCGLSRKRLLSECTQSEESDIIFMGENTVQPLLRQSEVQRLILKIQRNKEKAAQKVYAPADDYTPSFQCEATSSIQREVVKVVQEVEKEKSLKLEEKILKAGEETKELEEVEELEEILFSSGVPSLRSVVTTITDDESPCDQTLEEDFQHGVRKALLRQAERLENKLKHILEQDDLFKHVANNVFQYIGQAAEIINEKKKKALADIQHNNELLDLASKSTAKEFFVRRE</sequence>
<dbReference type="EnsemblMetazoa" id="XM_050642754.1">
    <property type="protein sequence ID" value="XP_050498711.1"/>
    <property type="gene ID" value="LOC126879585"/>
</dbReference>
<dbReference type="GeneID" id="126879585"/>